<protein>
    <recommendedName>
        <fullName evidence="1">Heterokaryon incompatibility domain-containing protein</fullName>
    </recommendedName>
</protein>
<accession>A0A0C3H2N7</accession>
<sequence length="677" mass="76680">MSLLSCKAFRQLPADFFSPKYDKLHSESSSQTLPITIAYARNCASSGCPFCTILLASASPQFLPDEALYNHAVTMKRAMIDSEQSFQLCIGLDDFSRSFFYRVPPSWRLPSIAKLDQPWDQLTLMRTWMSNCVSKHSKCRQAVGQGLPKRLLDVRAFAGSDDIRLVESQSVSAAAEYVTLSHCWGPHAKHPLCTKKATLLDRMQRIRFEDLSLTFKDAVKVCRDLDRQYLWIDSLCIIQDDNNDWLEQAAAMASIYGGSYVTLAALSSADSHQGCRIRPRDPNKPKSSRYQDFNFGSRRVRIFERSPAYWHLEYGDNPYKHDGYGENPLRTRAWTLQERELSLRTINFSQGQLLWQCRTMKGSSELPWHEMKPKHDDSQPLPLKLNQEEDFRPSSPALQRDHWYGLVEDYSSRYLTEETDKLPALAGLASSFHKEHSPGKYFAGLWSKHLPSALLWRTLPPYSGSQNQAINPLAAFLPRRPQVYRAPSWSWASIDGEISYESQRTVRGGSGINHTFDSGYGNFEITGSYYQLAAAFDPLGVPANAALRIRGHIAEVEISIQRIKDDWTNSLLRLIGADGATVGAFYPDIVDDFRFVRSVFVLSIRSEPYYSSVQMSSDLYGARVLNSEPADWRNLDLRMGLALLPARSGGVYRRVGLARWLLKDAFSDTQPAELGIV</sequence>
<dbReference type="OrthoDB" id="3486565at2759"/>
<keyword evidence="3" id="KW-1185">Reference proteome</keyword>
<reference evidence="3" key="2">
    <citation type="submission" date="2015-01" db="EMBL/GenBank/DDBJ databases">
        <title>Evolutionary Origins and Diversification of the Mycorrhizal Mutualists.</title>
        <authorList>
            <consortium name="DOE Joint Genome Institute"/>
            <consortium name="Mycorrhizal Genomics Consortium"/>
            <person name="Kohler A."/>
            <person name="Kuo A."/>
            <person name="Nagy L.G."/>
            <person name="Floudas D."/>
            <person name="Copeland A."/>
            <person name="Barry K.W."/>
            <person name="Cichocki N."/>
            <person name="Veneault-Fourrey C."/>
            <person name="LaButti K."/>
            <person name="Lindquist E.A."/>
            <person name="Lipzen A."/>
            <person name="Lundell T."/>
            <person name="Morin E."/>
            <person name="Murat C."/>
            <person name="Riley R."/>
            <person name="Ohm R."/>
            <person name="Sun H."/>
            <person name="Tunlid A."/>
            <person name="Henrissat B."/>
            <person name="Grigoriev I.V."/>
            <person name="Hibbett D.S."/>
            <person name="Martin F."/>
        </authorList>
    </citation>
    <scope>NUCLEOTIDE SEQUENCE [LARGE SCALE GENOMIC DNA]</scope>
    <source>
        <strain evidence="3">Zn</strain>
    </source>
</reference>
<dbReference type="STRING" id="913774.A0A0C3H2N7"/>
<evidence type="ECO:0000313" key="2">
    <source>
        <dbReference type="EMBL" id="KIM96796.1"/>
    </source>
</evidence>
<dbReference type="PANTHER" id="PTHR33112">
    <property type="entry name" value="DOMAIN PROTEIN, PUTATIVE-RELATED"/>
    <property type="match status" value="1"/>
</dbReference>
<gene>
    <name evidence="2" type="ORF">OIDMADRAFT_182939</name>
</gene>
<dbReference type="EMBL" id="KN832883">
    <property type="protein sequence ID" value="KIM96796.1"/>
    <property type="molecule type" value="Genomic_DNA"/>
</dbReference>
<dbReference type="HOGENOM" id="CLU_002639_5_4_1"/>
<dbReference type="InterPro" id="IPR010730">
    <property type="entry name" value="HET"/>
</dbReference>
<dbReference type="Pfam" id="PF06985">
    <property type="entry name" value="HET"/>
    <property type="match status" value="1"/>
</dbReference>
<evidence type="ECO:0000313" key="3">
    <source>
        <dbReference type="Proteomes" id="UP000054321"/>
    </source>
</evidence>
<name>A0A0C3H2N7_OIDMZ</name>
<evidence type="ECO:0000259" key="1">
    <source>
        <dbReference type="Pfam" id="PF06985"/>
    </source>
</evidence>
<feature type="domain" description="Heterokaryon incompatibility" evidence="1">
    <location>
        <begin position="177"/>
        <end position="338"/>
    </location>
</feature>
<reference evidence="2 3" key="1">
    <citation type="submission" date="2014-04" db="EMBL/GenBank/DDBJ databases">
        <authorList>
            <consortium name="DOE Joint Genome Institute"/>
            <person name="Kuo A."/>
            <person name="Martino E."/>
            <person name="Perotto S."/>
            <person name="Kohler A."/>
            <person name="Nagy L.G."/>
            <person name="Floudas D."/>
            <person name="Copeland A."/>
            <person name="Barry K.W."/>
            <person name="Cichocki N."/>
            <person name="Veneault-Fourrey C."/>
            <person name="LaButti K."/>
            <person name="Lindquist E.A."/>
            <person name="Lipzen A."/>
            <person name="Lundell T."/>
            <person name="Morin E."/>
            <person name="Murat C."/>
            <person name="Sun H."/>
            <person name="Tunlid A."/>
            <person name="Henrissat B."/>
            <person name="Grigoriev I.V."/>
            <person name="Hibbett D.S."/>
            <person name="Martin F."/>
            <person name="Nordberg H.P."/>
            <person name="Cantor M.N."/>
            <person name="Hua S.X."/>
        </authorList>
    </citation>
    <scope>NUCLEOTIDE SEQUENCE [LARGE SCALE GENOMIC DNA]</scope>
    <source>
        <strain evidence="2 3">Zn</strain>
    </source>
</reference>
<organism evidence="2 3">
    <name type="scientific">Oidiodendron maius (strain Zn)</name>
    <dbReference type="NCBI Taxonomy" id="913774"/>
    <lineage>
        <taxon>Eukaryota</taxon>
        <taxon>Fungi</taxon>
        <taxon>Dikarya</taxon>
        <taxon>Ascomycota</taxon>
        <taxon>Pezizomycotina</taxon>
        <taxon>Leotiomycetes</taxon>
        <taxon>Leotiomycetes incertae sedis</taxon>
        <taxon>Myxotrichaceae</taxon>
        <taxon>Oidiodendron</taxon>
    </lineage>
</organism>
<dbReference type="AlphaFoldDB" id="A0A0C3H2N7"/>
<dbReference type="Proteomes" id="UP000054321">
    <property type="component" value="Unassembled WGS sequence"/>
</dbReference>
<proteinExistence type="predicted"/>
<dbReference type="InParanoid" id="A0A0C3H2N7"/>
<dbReference type="PANTHER" id="PTHR33112:SF16">
    <property type="entry name" value="HETEROKARYON INCOMPATIBILITY DOMAIN-CONTAINING PROTEIN"/>
    <property type="match status" value="1"/>
</dbReference>